<dbReference type="InterPro" id="IPR028082">
    <property type="entry name" value="Peripla_BP_I"/>
</dbReference>
<comment type="subcellular location">
    <subcellularLocation>
        <location evidence="1">Cell membrane</location>
        <topology evidence="1">Lipid-anchor</topology>
    </subcellularLocation>
</comment>
<evidence type="ECO:0000259" key="7">
    <source>
        <dbReference type="Pfam" id="PF02608"/>
    </source>
</evidence>
<evidence type="ECO:0000313" key="9">
    <source>
        <dbReference type="Proteomes" id="UP000062160"/>
    </source>
</evidence>
<dbReference type="InterPro" id="IPR050957">
    <property type="entry name" value="BMP_lipoprotein"/>
</dbReference>
<keyword evidence="3" id="KW-1003">Cell membrane</keyword>
<accession>A0A0U9I2K8</accession>
<dbReference type="PANTHER" id="PTHR34296">
    <property type="entry name" value="TRANSCRIPTIONAL ACTIVATOR PROTEIN MED"/>
    <property type="match status" value="1"/>
</dbReference>
<dbReference type="InterPro" id="IPR003760">
    <property type="entry name" value="PnrA-like"/>
</dbReference>
<dbReference type="SUPFAM" id="SSF53822">
    <property type="entry name" value="Periplasmic binding protein-like I"/>
    <property type="match status" value="1"/>
</dbReference>
<dbReference type="AlphaFoldDB" id="A0A0U9I2K8"/>
<name>A0A0U9I2K8_9FIRM</name>
<dbReference type="STRING" id="224999.GCA_001485475_00007"/>
<keyword evidence="9" id="KW-1185">Reference proteome</keyword>
<dbReference type="Gene3D" id="3.40.50.2300">
    <property type="match status" value="2"/>
</dbReference>
<sequence>MKKILALLLTIVMMVGLLTGCGGGGGGTSESKTPAEDEQAPKKKIALLCDVAGTQVFVLSMINGLKDSAQEYGFEPIVTECADAAAFEDNARALIEEGVDLIIGGGWQAGDAINKVATEFPDAADYALIDAEVEAENVKCISYREQEGAYLVGMIAAYVTDENDKLFGSIHVNQGAGSWKWRYGYMEGVKAIKPDAKFIFNYTGNFNDPAKAKEFAIQQYEQGCKFINGASAGGDKGIFEAAKEKGFYTSGQDVDLTTPDNPYIVTSQIKDTYATVKYLVQKYMTEEWTTDNETWGVKEGTIGAVHVTHEGKGPIPESLTAEELNKVKQAAEDIKTGKLDLANMPAEEDYK</sequence>
<evidence type="ECO:0000256" key="4">
    <source>
        <dbReference type="ARBA" id="ARBA00022729"/>
    </source>
</evidence>
<keyword evidence="5" id="KW-0472">Membrane</keyword>
<evidence type="ECO:0000256" key="1">
    <source>
        <dbReference type="ARBA" id="ARBA00004193"/>
    </source>
</evidence>
<protein>
    <submittedName>
        <fullName evidence="8">Basic membrane protein A</fullName>
    </submittedName>
</protein>
<dbReference type="Proteomes" id="UP000062160">
    <property type="component" value="Unassembled WGS sequence"/>
</dbReference>
<reference evidence="8" key="1">
    <citation type="journal article" date="2016" name="Genome Announc.">
        <title>Draft Genome Sequence of the Syntrophic Lactate-Degrading Bacterium Tepidanaerobacter syntrophicus JLT.</title>
        <authorList>
            <person name="Matsuura N."/>
            <person name="Ohashi A."/>
            <person name="Tourlousse D.M."/>
            <person name="Sekiguchi Y."/>
        </authorList>
    </citation>
    <scope>NUCLEOTIDE SEQUENCE [LARGE SCALE GENOMIC DNA]</scope>
    <source>
        <strain evidence="8">JL</strain>
    </source>
</reference>
<proteinExistence type="inferred from homology"/>
<dbReference type="CDD" id="cd06304">
    <property type="entry name" value="PBP1_BmpA_Med_PnrA-like"/>
    <property type="match status" value="1"/>
</dbReference>
<dbReference type="OrthoDB" id="9769871at2"/>
<dbReference type="PROSITE" id="PS51257">
    <property type="entry name" value="PROKAR_LIPOPROTEIN"/>
    <property type="match status" value="1"/>
</dbReference>
<dbReference type="EMBL" id="DF976995">
    <property type="protein sequence ID" value="GAQ24024.1"/>
    <property type="molecule type" value="Genomic_DNA"/>
</dbReference>
<evidence type="ECO:0000256" key="3">
    <source>
        <dbReference type="ARBA" id="ARBA00022475"/>
    </source>
</evidence>
<dbReference type="RefSeq" id="WP_059031031.1">
    <property type="nucleotide sequence ID" value="NZ_BSDN01000006.1"/>
</dbReference>
<organism evidence="8">
    <name type="scientific">Tepidanaerobacter syntrophicus</name>
    <dbReference type="NCBI Taxonomy" id="224999"/>
    <lineage>
        <taxon>Bacteria</taxon>
        <taxon>Bacillati</taxon>
        <taxon>Bacillota</taxon>
        <taxon>Clostridia</taxon>
        <taxon>Thermosediminibacterales</taxon>
        <taxon>Tepidanaerobacteraceae</taxon>
        <taxon>Tepidanaerobacter</taxon>
    </lineage>
</organism>
<gene>
    <name evidence="8" type="ORF">TSYNT_18</name>
</gene>
<dbReference type="Pfam" id="PF02608">
    <property type="entry name" value="Bmp"/>
    <property type="match status" value="1"/>
</dbReference>
<comment type="similarity">
    <text evidence="2">Belongs to the BMP lipoprotein family.</text>
</comment>
<evidence type="ECO:0000313" key="8">
    <source>
        <dbReference type="EMBL" id="GAQ24024.1"/>
    </source>
</evidence>
<evidence type="ECO:0000256" key="6">
    <source>
        <dbReference type="ARBA" id="ARBA00023288"/>
    </source>
</evidence>
<feature type="domain" description="ABC transporter substrate-binding protein PnrA-like" evidence="7">
    <location>
        <begin position="55"/>
        <end position="317"/>
    </location>
</feature>
<dbReference type="GO" id="GO:0005886">
    <property type="term" value="C:plasma membrane"/>
    <property type="evidence" value="ECO:0007669"/>
    <property type="project" value="UniProtKB-SubCell"/>
</dbReference>
<evidence type="ECO:0000256" key="2">
    <source>
        <dbReference type="ARBA" id="ARBA00008610"/>
    </source>
</evidence>
<keyword evidence="4" id="KW-0732">Signal</keyword>
<dbReference type="PANTHER" id="PTHR34296:SF2">
    <property type="entry name" value="ABC TRANSPORTER GUANOSINE-BINDING PROTEIN NUPN"/>
    <property type="match status" value="1"/>
</dbReference>
<evidence type="ECO:0000256" key="5">
    <source>
        <dbReference type="ARBA" id="ARBA00023136"/>
    </source>
</evidence>
<keyword evidence="6" id="KW-0449">Lipoprotein</keyword>